<dbReference type="STRING" id="488533.SAMN04487960_10441"/>
<dbReference type="PROSITE" id="PS51257">
    <property type="entry name" value="PROKAR_LIPOPROTEIN"/>
    <property type="match status" value="1"/>
</dbReference>
<dbReference type="AlphaFoldDB" id="A0A1H2W4A2"/>
<organism evidence="1 3">
    <name type="scientific">Marinobacter mobilis</name>
    <dbReference type="NCBI Taxonomy" id="488533"/>
    <lineage>
        <taxon>Bacteria</taxon>
        <taxon>Pseudomonadati</taxon>
        <taxon>Pseudomonadota</taxon>
        <taxon>Gammaproteobacteria</taxon>
        <taxon>Pseudomonadales</taxon>
        <taxon>Marinobacteraceae</taxon>
        <taxon>Marinobacter</taxon>
    </lineage>
</organism>
<evidence type="ECO:0000313" key="3">
    <source>
        <dbReference type="Proteomes" id="UP000199675"/>
    </source>
</evidence>
<accession>A0A1H2W4A2</accession>
<gene>
    <name evidence="1" type="ORF">SAMN04487960_10441</name>
    <name evidence="2" type="ORF">SAMN04487960_110140</name>
</gene>
<sequence length="346" mass="37504">MRNHQLFLKLSVLCAVLSGCGGSDSGDSAFNPANDVDLVFSTFDLEDLTGKPANLKHTRFYDAYLGLEPADAGDTASKALATALRNHIDAFLGHTRNDTDTGFVRVRNPLDLMNQVVASTEVDNFNAGRQYISGLIDNGVAGTYNTRANGASIRFVDQAATSSGAPLANRQWIFDTLYWNYTPQGADGTSGFEKVFRVIQYVARNGAGDDAAATQQLTSLTSSSQFDAIQFSSEGYNAAEFTIASFASRSLGDMELRQDFVMDKTDTLFLKNSGVSLGAETPDCIRVELDYPLSRVLIYTSDGEPINHDDDGDPQTPEVDNPAYCGHQQPGDEAHSYNTITLALRQ</sequence>
<proteinExistence type="predicted"/>
<dbReference type="Proteomes" id="UP000199675">
    <property type="component" value="Unassembled WGS sequence"/>
</dbReference>
<protein>
    <recommendedName>
        <fullName evidence="4">Lipoprotein</fullName>
    </recommendedName>
</protein>
<evidence type="ECO:0000313" key="2">
    <source>
        <dbReference type="EMBL" id="SDX52343.1"/>
    </source>
</evidence>
<keyword evidence="3" id="KW-1185">Reference proteome</keyword>
<dbReference type="EMBL" id="FNNE01000010">
    <property type="protein sequence ID" value="SDX52343.1"/>
    <property type="molecule type" value="Genomic_DNA"/>
</dbReference>
<evidence type="ECO:0008006" key="4">
    <source>
        <dbReference type="Google" id="ProtNLM"/>
    </source>
</evidence>
<evidence type="ECO:0000313" key="1">
    <source>
        <dbReference type="EMBL" id="SDW75094.1"/>
    </source>
</evidence>
<dbReference type="RefSeq" id="WP_245725954.1">
    <property type="nucleotide sequence ID" value="NZ_FNNE01000004.1"/>
</dbReference>
<name>A0A1H2W4A2_9GAMM</name>
<dbReference type="EMBL" id="FNNE01000004">
    <property type="protein sequence ID" value="SDW75094.1"/>
    <property type="molecule type" value="Genomic_DNA"/>
</dbReference>
<reference evidence="1 3" key="1">
    <citation type="submission" date="2016-10" db="EMBL/GenBank/DDBJ databases">
        <authorList>
            <person name="de Groot N.N."/>
        </authorList>
    </citation>
    <scope>NUCLEOTIDE SEQUENCE [LARGE SCALE GENOMIC DNA]</scope>
    <source>
        <strain evidence="1 3">CGMCC 1.7059</strain>
    </source>
</reference>